<organism evidence="1 2">
    <name type="scientific">Billgrantia pellis</name>
    <dbReference type="NCBI Taxonomy" id="2606936"/>
    <lineage>
        <taxon>Bacteria</taxon>
        <taxon>Pseudomonadati</taxon>
        <taxon>Pseudomonadota</taxon>
        <taxon>Gammaproteobacteria</taxon>
        <taxon>Oceanospirillales</taxon>
        <taxon>Halomonadaceae</taxon>
        <taxon>Billgrantia</taxon>
    </lineage>
</organism>
<dbReference type="InterPro" id="IPR010710">
    <property type="entry name" value="DUF1289"/>
</dbReference>
<dbReference type="Pfam" id="PF06945">
    <property type="entry name" value="DUF1289"/>
    <property type="match status" value="1"/>
</dbReference>
<sequence length="159" mass="17785">MNSHIASPCVGLCSTTLGDSVCRGCQRADSEIGEWFELTAEQRAERMAALDALRERVAAHFLRVDDAASLERQMRRHRIRFRPDQPPLSRAIELLRVGRDRIRDLRCYGLEPLGAAAGLTAGELHAHLNARLLEEADRRRLDLPVSRSPSDDCRPGFGT</sequence>
<keyword evidence="2" id="KW-1185">Reference proteome</keyword>
<protein>
    <submittedName>
        <fullName evidence="1">DUF1289 domain-containing protein</fullName>
    </submittedName>
</protein>
<evidence type="ECO:0000313" key="2">
    <source>
        <dbReference type="Proteomes" id="UP000486760"/>
    </source>
</evidence>
<reference evidence="1 2" key="1">
    <citation type="submission" date="2019-08" db="EMBL/GenBank/DDBJ databases">
        <title>Bioinformatics analysis of the strain L3 and L5.</title>
        <authorList>
            <person name="Li X."/>
        </authorList>
    </citation>
    <scope>NUCLEOTIDE SEQUENCE [LARGE SCALE GENOMIC DNA]</scope>
    <source>
        <strain evidence="1 2">L5</strain>
    </source>
</reference>
<dbReference type="EMBL" id="VTPY01000002">
    <property type="protein sequence ID" value="KAA0013656.1"/>
    <property type="molecule type" value="Genomic_DNA"/>
</dbReference>
<dbReference type="PANTHER" id="PTHR35175">
    <property type="entry name" value="DUF1289 DOMAIN-CONTAINING PROTEIN"/>
    <property type="match status" value="1"/>
</dbReference>
<dbReference type="AlphaFoldDB" id="A0A7V7KHM2"/>
<proteinExistence type="predicted"/>
<dbReference type="PANTHER" id="PTHR35175:SF1">
    <property type="entry name" value="OXIDOREDUCTASE"/>
    <property type="match status" value="1"/>
</dbReference>
<comment type="caution">
    <text evidence="1">The sequence shown here is derived from an EMBL/GenBank/DDBJ whole genome shotgun (WGS) entry which is preliminary data.</text>
</comment>
<accession>A0A7V7KHM2</accession>
<gene>
    <name evidence="1" type="ORF">F0A17_04660</name>
</gene>
<name>A0A7V7KHM2_9GAMM</name>
<evidence type="ECO:0000313" key="1">
    <source>
        <dbReference type="EMBL" id="KAA0013656.1"/>
    </source>
</evidence>
<dbReference type="Proteomes" id="UP000486760">
    <property type="component" value="Unassembled WGS sequence"/>
</dbReference>
<dbReference type="RefSeq" id="WP_149327196.1">
    <property type="nucleotide sequence ID" value="NZ_VTPY01000002.1"/>
</dbReference>